<comment type="caution">
    <text evidence="4">The sequence shown here is derived from an EMBL/GenBank/DDBJ whole genome shotgun (WGS) entry which is preliminary data.</text>
</comment>
<organism evidence="4 5">
    <name type="scientific">Corallococcus terminator</name>
    <dbReference type="NCBI Taxonomy" id="2316733"/>
    <lineage>
        <taxon>Bacteria</taxon>
        <taxon>Pseudomonadati</taxon>
        <taxon>Myxococcota</taxon>
        <taxon>Myxococcia</taxon>
        <taxon>Myxococcales</taxon>
        <taxon>Cystobacterineae</taxon>
        <taxon>Myxococcaceae</taxon>
        <taxon>Corallococcus</taxon>
    </lineage>
</organism>
<dbReference type="GO" id="GO:0000160">
    <property type="term" value="P:phosphorelay signal transduction system"/>
    <property type="evidence" value="ECO:0007669"/>
    <property type="project" value="InterPro"/>
</dbReference>
<keyword evidence="5" id="KW-1185">Reference proteome</keyword>
<dbReference type="InterPro" id="IPR001789">
    <property type="entry name" value="Sig_transdc_resp-reg_receiver"/>
</dbReference>
<dbReference type="PANTHER" id="PTHR44591">
    <property type="entry name" value="STRESS RESPONSE REGULATOR PROTEIN 1"/>
    <property type="match status" value="1"/>
</dbReference>
<dbReference type="OrthoDB" id="9788090at2"/>
<dbReference type="CDD" id="cd00156">
    <property type="entry name" value="REC"/>
    <property type="match status" value="1"/>
</dbReference>
<keyword evidence="1 2" id="KW-0597">Phosphoprotein</keyword>
<dbReference type="RefSeq" id="WP_120542134.1">
    <property type="nucleotide sequence ID" value="NZ_RAVZ01000128.1"/>
</dbReference>
<evidence type="ECO:0000259" key="3">
    <source>
        <dbReference type="PROSITE" id="PS50110"/>
    </source>
</evidence>
<reference evidence="5" key="1">
    <citation type="submission" date="2018-09" db="EMBL/GenBank/DDBJ databases">
        <authorList>
            <person name="Livingstone P.G."/>
            <person name="Whitworth D.E."/>
        </authorList>
    </citation>
    <scope>NUCLEOTIDE SEQUENCE [LARGE SCALE GENOMIC DNA]</scope>
    <source>
        <strain evidence="5">CA054A</strain>
    </source>
</reference>
<dbReference type="PANTHER" id="PTHR44591:SF3">
    <property type="entry name" value="RESPONSE REGULATORY DOMAIN-CONTAINING PROTEIN"/>
    <property type="match status" value="1"/>
</dbReference>
<dbReference type="AlphaFoldDB" id="A0A3A8IQU0"/>
<gene>
    <name evidence="4" type="ORF">D7V88_19385</name>
</gene>
<evidence type="ECO:0000313" key="5">
    <source>
        <dbReference type="Proteomes" id="UP000268094"/>
    </source>
</evidence>
<evidence type="ECO:0000313" key="4">
    <source>
        <dbReference type="EMBL" id="RKG85695.1"/>
    </source>
</evidence>
<feature type="modified residue" description="4-aspartylphosphate" evidence="2">
    <location>
        <position position="52"/>
    </location>
</feature>
<dbReference type="Proteomes" id="UP000268094">
    <property type="component" value="Unassembled WGS sequence"/>
</dbReference>
<proteinExistence type="predicted"/>
<dbReference type="SMART" id="SM00448">
    <property type="entry name" value="REC"/>
    <property type="match status" value="1"/>
</dbReference>
<dbReference type="InterPro" id="IPR050595">
    <property type="entry name" value="Bact_response_regulator"/>
</dbReference>
<accession>A0A3A8IQU0</accession>
<feature type="domain" description="Response regulatory" evidence="3">
    <location>
        <begin position="3"/>
        <end position="116"/>
    </location>
</feature>
<dbReference type="EMBL" id="RAVZ01000128">
    <property type="protein sequence ID" value="RKG85695.1"/>
    <property type="molecule type" value="Genomic_DNA"/>
</dbReference>
<protein>
    <submittedName>
        <fullName evidence="4">Response regulator</fullName>
    </submittedName>
</protein>
<dbReference type="SUPFAM" id="SSF52172">
    <property type="entry name" value="CheY-like"/>
    <property type="match status" value="1"/>
</dbReference>
<sequence>MKTVLVVDDELDIAEAVQAILEEEQFRVILCGNGKEALEKLAEEKPALAIIDVMMPVMNGYETIDAIREDPGHVFPILVMSAIQPPKDKATQQGWAGFLKKPFSLESLLESVTRLTSAS</sequence>
<dbReference type="InterPro" id="IPR011006">
    <property type="entry name" value="CheY-like_superfamily"/>
</dbReference>
<dbReference type="Pfam" id="PF00072">
    <property type="entry name" value="Response_reg"/>
    <property type="match status" value="1"/>
</dbReference>
<dbReference type="PROSITE" id="PS50110">
    <property type="entry name" value="RESPONSE_REGULATORY"/>
    <property type="match status" value="1"/>
</dbReference>
<dbReference type="Gene3D" id="3.40.50.2300">
    <property type="match status" value="1"/>
</dbReference>
<evidence type="ECO:0000256" key="2">
    <source>
        <dbReference type="PROSITE-ProRule" id="PRU00169"/>
    </source>
</evidence>
<evidence type="ECO:0000256" key="1">
    <source>
        <dbReference type="ARBA" id="ARBA00022553"/>
    </source>
</evidence>
<name>A0A3A8IQU0_9BACT</name>